<dbReference type="InterPro" id="IPR029057">
    <property type="entry name" value="PRTase-like"/>
</dbReference>
<dbReference type="Gene3D" id="3.40.50.2020">
    <property type="match status" value="1"/>
</dbReference>
<evidence type="ECO:0000256" key="1">
    <source>
        <dbReference type="ARBA" id="ARBA00000868"/>
    </source>
</evidence>
<comment type="caution">
    <text evidence="14">The sequence shown here is derived from an EMBL/GenBank/DDBJ whole genome shotgun (WGS) entry which is preliminary data.</text>
</comment>
<dbReference type="PANTHER" id="PTHR32315:SF3">
    <property type="entry name" value="ADENINE PHOSPHORIBOSYLTRANSFERASE"/>
    <property type="match status" value="1"/>
</dbReference>
<dbReference type="EMBL" id="LZRT01000079">
    <property type="protein sequence ID" value="OUM87173.1"/>
    <property type="molecule type" value="Genomic_DNA"/>
</dbReference>
<evidence type="ECO:0000256" key="2">
    <source>
        <dbReference type="ARBA" id="ARBA00003968"/>
    </source>
</evidence>
<feature type="domain" description="Phosphoribosyltransferase" evidence="13">
    <location>
        <begin position="32"/>
        <end position="157"/>
    </location>
</feature>
<evidence type="ECO:0000256" key="8">
    <source>
        <dbReference type="ARBA" id="ARBA00022490"/>
    </source>
</evidence>
<dbReference type="GO" id="GO:0003999">
    <property type="term" value="F:adenine phosphoribosyltransferase activity"/>
    <property type="evidence" value="ECO:0007669"/>
    <property type="project" value="UniProtKB-UniRule"/>
</dbReference>
<comment type="function">
    <text evidence="2 12">Catalyzes a salvage reaction resulting in the formation of AMP, that is energically less costly than de novo synthesis.</text>
</comment>
<dbReference type="NCBIfam" id="NF002633">
    <property type="entry name" value="PRK02304.1-2"/>
    <property type="match status" value="1"/>
</dbReference>
<evidence type="ECO:0000313" key="15">
    <source>
        <dbReference type="Proteomes" id="UP000196475"/>
    </source>
</evidence>
<evidence type="ECO:0000256" key="7">
    <source>
        <dbReference type="ARBA" id="ARBA00011893"/>
    </source>
</evidence>
<dbReference type="InterPro" id="IPR005764">
    <property type="entry name" value="Ade_phspho_trans"/>
</dbReference>
<dbReference type="GO" id="GO:0044209">
    <property type="term" value="P:AMP salvage"/>
    <property type="evidence" value="ECO:0007669"/>
    <property type="project" value="UniProtKB-UniRule"/>
</dbReference>
<dbReference type="UniPathway" id="UPA00588">
    <property type="reaction ID" value="UER00646"/>
</dbReference>
<keyword evidence="9 12" id="KW-0328">Glycosyltransferase</keyword>
<dbReference type="GO" id="GO:0006168">
    <property type="term" value="P:adenine salvage"/>
    <property type="evidence" value="ECO:0007669"/>
    <property type="project" value="InterPro"/>
</dbReference>
<dbReference type="NCBIfam" id="NF002634">
    <property type="entry name" value="PRK02304.1-3"/>
    <property type="match status" value="1"/>
</dbReference>
<dbReference type="NCBIfam" id="TIGR01090">
    <property type="entry name" value="apt"/>
    <property type="match status" value="1"/>
</dbReference>
<dbReference type="HAMAP" id="MF_00004">
    <property type="entry name" value="Aden_phosphoribosyltr"/>
    <property type="match status" value="1"/>
</dbReference>
<gene>
    <name evidence="12" type="primary">apt</name>
    <name evidence="14" type="ORF">BAA01_08840</name>
</gene>
<comment type="subcellular location">
    <subcellularLocation>
        <location evidence="3 12">Cytoplasm</location>
    </subcellularLocation>
</comment>
<proteinExistence type="inferred from homology"/>
<comment type="pathway">
    <text evidence="4 12">Purine metabolism; AMP biosynthesis via salvage pathway; AMP from adenine: step 1/1.</text>
</comment>
<dbReference type="PANTHER" id="PTHR32315">
    <property type="entry name" value="ADENINE PHOSPHORIBOSYLTRANSFERASE"/>
    <property type="match status" value="1"/>
</dbReference>
<dbReference type="EC" id="2.4.2.7" evidence="7 12"/>
<evidence type="ECO:0000256" key="6">
    <source>
        <dbReference type="ARBA" id="ARBA00011738"/>
    </source>
</evidence>
<keyword evidence="10 12" id="KW-0808">Transferase</keyword>
<dbReference type="GO" id="GO:0016208">
    <property type="term" value="F:AMP binding"/>
    <property type="evidence" value="ECO:0007669"/>
    <property type="project" value="TreeGrafter"/>
</dbReference>
<dbReference type="CDD" id="cd06223">
    <property type="entry name" value="PRTases_typeI"/>
    <property type="match status" value="1"/>
</dbReference>
<dbReference type="GO" id="GO:0002055">
    <property type="term" value="F:adenine binding"/>
    <property type="evidence" value="ECO:0007669"/>
    <property type="project" value="TreeGrafter"/>
</dbReference>
<keyword evidence="11 12" id="KW-0660">Purine salvage</keyword>
<dbReference type="InterPro" id="IPR050054">
    <property type="entry name" value="UPRTase/APRTase"/>
</dbReference>
<accession>A0A1Y3PIJ4</accession>
<evidence type="ECO:0000256" key="3">
    <source>
        <dbReference type="ARBA" id="ARBA00004496"/>
    </source>
</evidence>
<sequence length="176" mass="19292">MSKKPTQLIEKIRVIEDFPQPGVSFKDITTLLKDGPSFRQAIDQIAEHVRSLQADVIVGPEARGFVIGAPVAYALGIGFVPIRKAGKLPAETIEASYDLEYGTDRLGIHRDAIQPGQRVVIVDDLLATGGTISTAIQLVEQLQGEIVGLAFLIELCYLKGREKLSRYPVFSLVQYD</sequence>
<dbReference type="NCBIfam" id="NF002636">
    <property type="entry name" value="PRK02304.1-5"/>
    <property type="match status" value="1"/>
</dbReference>
<dbReference type="GO" id="GO:0006166">
    <property type="term" value="P:purine ribonucleoside salvage"/>
    <property type="evidence" value="ECO:0007669"/>
    <property type="project" value="UniProtKB-UniRule"/>
</dbReference>
<comment type="similarity">
    <text evidence="5 12">Belongs to the purine/pyrimidine phosphoribosyltransferase family.</text>
</comment>
<evidence type="ECO:0000256" key="10">
    <source>
        <dbReference type="ARBA" id="ARBA00022679"/>
    </source>
</evidence>
<evidence type="ECO:0000313" key="14">
    <source>
        <dbReference type="EMBL" id="OUM87173.1"/>
    </source>
</evidence>
<evidence type="ECO:0000256" key="11">
    <source>
        <dbReference type="ARBA" id="ARBA00022726"/>
    </source>
</evidence>
<evidence type="ECO:0000256" key="5">
    <source>
        <dbReference type="ARBA" id="ARBA00008391"/>
    </source>
</evidence>
<dbReference type="AlphaFoldDB" id="A0A1Y3PIJ4"/>
<name>A0A1Y3PIJ4_9BACI</name>
<dbReference type="InterPro" id="IPR000836">
    <property type="entry name" value="PRTase_dom"/>
</dbReference>
<dbReference type="Proteomes" id="UP000196475">
    <property type="component" value="Unassembled WGS sequence"/>
</dbReference>
<evidence type="ECO:0000256" key="9">
    <source>
        <dbReference type="ARBA" id="ARBA00022676"/>
    </source>
</evidence>
<evidence type="ECO:0000256" key="4">
    <source>
        <dbReference type="ARBA" id="ARBA00004659"/>
    </source>
</evidence>
<keyword evidence="8 12" id="KW-0963">Cytoplasm</keyword>
<dbReference type="SUPFAM" id="SSF53271">
    <property type="entry name" value="PRTase-like"/>
    <property type="match status" value="1"/>
</dbReference>
<reference evidence="15" key="1">
    <citation type="submission" date="2016-06" db="EMBL/GenBank/DDBJ databases">
        <authorList>
            <person name="Nascimento L."/>
            <person name="Pereira R.V."/>
            <person name="Martins L.F."/>
            <person name="Quaggio R.B."/>
            <person name="Silva A.M."/>
            <person name="Setubal J.C."/>
        </authorList>
    </citation>
    <scope>NUCLEOTIDE SEQUENCE [LARGE SCALE GENOMIC DNA]</scope>
</reference>
<comment type="subunit">
    <text evidence="6 12">Homodimer.</text>
</comment>
<dbReference type="GO" id="GO:0005737">
    <property type="term" value="C:cytoplasm"/>
    <property type="evidence" value="ECO:0007669"/>
    <property type="project" value="UniProtKB-SubCell"/>
</dbReference>
<evidence type="ECO:0000259" key="13">
    <source>
        <dbReference type="Pfam" id="PF00156"/>
    </source>
</evidence>
<comment type="catalytic activity">
    <reaction evidence="1 12">
        <text>AMP + diphosphate = 5-phospho-alpha-D-ribose 1-diphosphate + adenine</text>
        <dbReference type="Rhea" id="RHEA:16609"/>
        <dbReference type="ChEBI" id="CHEBI:16708"/>
        <dbReference type="ChEBI" id="CHEBI:33019"/>
        <dbReference type="ChEBI" id="CHEBI:58017"/>
        <dbReference type="ChEBI" id="CHEBI:456215"/>
        <dbReference type="EC" id="2.4.2.7"/>
    </reaction>
</comment>
<dbReference type="FunFam" id="3.40.50.2020:FF:000004">
    <property type="entry name" value="Adenine phosphoribosyltransferase"/>
    <property type="match status" value="1"/>
</dbReference>
<evidence type="ECO:0000256" key="12">
    <source>
        <dbReference type="HAMAP-Rule" id="MF_00004"/>
    </source>
</evidence>
<dbReference type="Pfam" id="PF00156">
    <property type="entry name" value="Pribosyltran"/>
    <property type="match status" value="1"/>
</dbReference>
<organism evidence="14 15">
    <name type="scientific">Bacillus thermozeamaize</name>
    <dbReference type="NCBI Taxonomy" id="230954"/>
    <lineage>
        <taxon>Bacteria</taxon>
        <taxon>Bacillati</taxon>
        <taxon>Bacillota</taxon>
        <taxon>Bacilli</taxon>
        <taxon>Bacillales</taxon>
        <taxon>Bacillaceae</taxon>
        <taxon>Bacillus</taxon>
    </lineage>
</organism>
<protein>
    <recommendedName>
        <fullName evidence="7 12">Adenine phosphoribosyltransferase</fullName>
        <shortName evidence="12">APRT</shortName>
        <ecNumber evidence="7 12">2.4.2.7</ecNumber>
    </recommendedName>
</protein>